<comment type="function">
    <text evidence="17">Catalyzes the dehydration of the S-form of NAD(P)HX at the expense of ADP, which is converted to AMP. Together with NAD(P)HX epimerase, which catalyzes the epimerization of the S- and R-forms, the enzyme allows the repair of both epimers of NAD(P)HX, a damaged form of NAD(P)H that is a result of enzymatic or heat-dependent hydration.</text>
</comment>
<keyword evidence="8 17" id="KW-0521">NADP</keyword>
<name>A0A7M2YYG1_9ACTN</name>
<dbReference type="EC" id="5.1.99.6" evidence="19"/>
<feature type="binding site" evidence="18">
    <location>
        <position position="127"/>
    </location>
    <ligand>
        <name>K(+)</name>
        <dbReference type="ChEBI" id="CHEBI:29103"/>
    </ligand>
</feature>
<keyword evidence="10 17" id="KW-0520">NAD</keyword>
<keyword evidence="11 18" id="KW-0413">Isomerase</keyword>
<feature type="binding site" evidence="18">
    <location>
        <position position="59"/>
    </location>
    <ligand>
        <name>K(+)</name>
        <dbReference type="ChEBI" id="CHEBI:29103"/>
    </ligand>
</feature>
<organism evidence="22 23">
    <name type="scientific">Gaiella occulta</name>
    <dbReference type="NCBI Taxonomy" id="1002870"/>
    <lineage>
        <taxon>Bacteria</taxon>
        <taxon>Bacillati</taxon>
        <taxon>Actinomycetota</taxon>
        <taxon>Thermoleophilia</taxon>
        <taxon>Gaiellales</taxon>
        <taxon>Gaiellaceae</taxon>
        <taxon>Gaiella</taxon>
    </lineage>
</organism>
<keyword evidence="9 18" id="KW-0630">Potassium</keyword>
<dbReference type="InterPro" id="IPR004443">
    <property type="entry name" value="YjeF_N_dom"/>
</dbReference>
<feature type="binding site" evidence="17">
    <location>
        <begin position="367"/>
        <end position="371"/>
    </location>
    <ligand>
        <name>AMP</name>
        <dbReference type="ChEBI" id="CHEBI:456215"/>
    </ligand>
</feature>
<evidence type="ECO:0000256" key="8">
    <source>
        <dbReference type="ARBA" id="ARBA00022857"/>
    </source>
</evidence>
<dbReference type="HAMAP" id="MF_01965">
    <property type="entry name" value="NADHX_dehydratase"/>
    <property type="match status" value="1"/>
</dbReference>
<evidence type="ECO:0000256" key="14">
    <source>
        <dbReference type="ARBA" id="ARBA00025153"/>
    </source>
</evidence>
<gene>
    <name evidence="18" type="primary">nnrE</name>
    <name evidence="17" type="synonym">nnrD</name>
    <name evidence="22" type="ORF">Gocc_1397</name>
</gene>
<comment type="catalytic activity">
    <reaction evidence="16 17 19">
        <text>(6S)-NADPHX + ADP = AMP + phosphate + NADPH + H(+)</text>
        <dbReference type="Rhea" id="RHEA:32235"/>
        <dbReference type="ChEBI" id="CHEBI:15378"/>
        <dbReference type="ChEBI" id="CHEBI:43474"/>
        <dbReference type="ChEBI" id="CHEBI:57783"/>
        <dbReference type="ChEBI" id="CHEBI:64076"/>
        <dbReference type="ChEBI" id="CHEBI:456215"/>
        <dbReference type="ChEBI" id="CHEBI:456216"/>
        <dbReference type="EC" id="4.2.1.136"/>
    </reaction>
</comment>
<keyword evidence="13" id="KW-0511">Multifunctional enzyme</keyword>
<dbReference type="Proteomes" id="UP000254134">
    <property type="component" value="Unassembled WGS sequence"/>
</dbReference>
<dbReference type="InterPro" id="IPR000631">
    <property type="entry name" value="CARKD"/>
</dbReference>
<comment type="catalytic activity">
    <reaction evidence="1 18 19">
        <text>(6R)-NADHX = (6S)-NADHX</text>
        <dbReference type="Rhea" id="RHEA:32215"/>
        <dbReference type="ChEBI" id="CHEBI:64074"/>
        <dbReference type="ChEBI" id="CHEBI:64075"/>
        <dbReference type="EC" id="5.1.99.6"/>
    </reaction>
</comment>
<feature type="binding site" evidence="17">
    <location>
        <position position="220"/>
    </location>
    <ligand>
        <name>(6S)-NADPHX</name>
        <dbReference type="ChEBI" id="CHEBI:64076"/>
    </ligand>
</feature>
<evidence type="ECO:0000259" key="20">
    <source>
        <dbReference type="PROSITE" id="PS51383"/>
    </source>
</evidence>
<dbReference type="InterPro" id="IPR029056">
    <property type="entry name" value="Ribokinase-like"/>
</dbReference>
<comment type="cofactor">
    <cofactor evidence="17">
        <name>Mg(2+)</name>
        <dbReference type="ChEBI" id="CHEBI:18420"/>
    </cofactor>
</comment>
<keyword evidence="5 18" id="KW-0479">Metal-binding</keyword>
<dbReference type="GO" id="GO:0052855">
    <property type="term" value="F:ADP-dependent NAD(P)H-hydrate dehydratase activity"/>
    <property type="evidence" value="ECO:0007669"/>
    <property type="project" value="UniProtKB-UniRule"/>
</dbReference>
<dbReference type="EMBL" id="QQZY01000003">
    <property type="protein sequence ID" value="RDI74508.1"/>
    <property type="molecule type" value="Genomic_DNA"/>
</dbReference>
<dbReference type="HAMAP" id="MF_01966">
    <property type="entry name" value="NADHX_epimerase"/>
    <property type="match status" value="1"/>
</dbReference>
<dbReference type="PROSITE" id="PS01050">
    <property type="entry name" value="YJEF_C_2"/>
    <property type="match status" value="1"/>
</dbReference>
<dbReference type="CDD" id="cd01171">
    <property type="entry name" value="YXKO-related"/>
    <property type="match status" value="1"/>
</dbReference>
<dbReference type="PROSITE" id="PS51383">
    <property type="entry name" value="YJEF_C_3"/>
    <property type="match status" value="1"/>
</dbReference>
<evidence type="ECO:0000256" key="2">
    <source>
        <dbReference type="ARBA" id="ARBA00000909"/>
    </source>
</evidence>
<comment type="subunit">
    <text evidence="17">Homotetramer.</text>
</comment>
<evidence type="ECO:0000256" key="17">
    <source>
        <dbReference type="HAMAP-Rule" id="MF_01965"/>
    </source>
</evidence>
<dbReference type="InterPro" id="IPR036652">
    <property type="entry name" value="YjeF_N_dom_sf"/>
</dbReference>
<reference evidence="23" key="2">
    <citation type="journal article" date="2019" name="MicrobiologyOpen">
        <title>High-quality draft genome sequence of Gaiella occulta isolated from a 150 meter deep mineral water borehole and comparison with the genome sequences of other deep-branching lineages of the phylum Actinobacteria.</title>
        <authorList>
            <person name="Severino R."/>
            <person name="Froufe H.J.C."/>
            <person name="Barroso C."/>
            <person name="Albuquerque L."/>
            <person name="Lobo-da-Cunha A."/>
            <person name="da Costa M.S."/>
            <person name="Egas C."/>
        </authorList>
    </citation>
    <scope>NUCLEOTIDE SEQUENCE [LARGE SCALE GENOMIC DNA]</scope>
    <source>
        <strain evidence="23">F2-233</strain>
    </source>
</reference>
<comment type="similarity">
    <text evidence="4 19">In the C-terminal section; belongs to the NnrD/CARKD family.</text>
</comment>
<dbReference type="PROSITE" id="PS51385">
    <property type="entry name" value="YJEF_N"/>
    <property type="match status" value="1"/>
</dbReference>
<comment type="caution">
    <text evidence="22">The sequence shown here is derived from an EMBL/GenBank/DDBJ whole genome shotgun (WGS) entry which is preliminary data.</text>
</comment>
<feature type="binding site" evidence="18">
    <location>
        <begin position="95"/>
        <end position="101"/>
    </location>
    <ligand>
        <name>(6S)-NADPHX</name>
        <dbReference type="ChEBI" id="CHEBI:64076"/>
    </ligand>
</feature>
<comment type="caution">
    <text evidence="18">Lacks conserved residue(s) required for the propagation of feature annotation.</text>
</comment>
<dbReference type="Gene3D" id="3.40.1190.20">
    <property type="match status" value="1"/>
</dbReference>
<dbReference type="RefSeq" id="WP_114795848.1">
    <property type="nucleotide sequence ID" value="NZ_QQZY01000003.1"/>
</dbReference>
<dbReference type="PANTHER" id="PTHR12592:SF0">
    <property type="entry name" value="ATP-DEPENDENT (S)-NAD(P)H-HYDRATE DEHYDRATASE"/>
    <property type="match status" value="1"/>
</dbReference>
<evidence type="ECO:0000256" key="10">
    <source>
        <dbReference type="ARBA" id="ARBA00023027"/>
    </source>
</evidence>
<proteinExistence type="inferred from homology"/>
<dbReference type="SUPFAM" id="SSF53613">
    <property type="entry name" value="Ribokinase-like"/>
    <property type="match status" value="1"/>
</dbReference>
<evidence type="ECO:0000256" key="13">
    <source>
        <dbReference type="ARBA" id="ARBA00023268"/>
    </source>
</evidence>
<evidence type="ECO:0000256" key="19">
    <source>
        <dbReference type="PIRNR" id="PIRNR017184"/>
    </source>
</evidence>
<feature type="binding site" evidence="17">
    <location>
        <position position="284"/>
    </location>
    <ligand>
        <name>(6S)-NADPHX</name>
        <dbReference type="ChEBI" id="CHEBI:64076"/>
    </ligand>
</feature>
<keyword evidence="23" id="KW-1185">Reference proteome</keyword>
<feature type="binding site" evidence="18">
    <location>
        <position position="91"/>
    </location>
    <ligand>
        <name>K(+)</name>
        <dbReference type="ChEBI" id="CHEBI:29103"/>
    </ligand>
</feature>
<dbReference type="GO" id="GO:0046872">
    <property type="term" value="F:metal ion binding"/>
    <property type="evidence" value="ECO:0007669"/>
    <property type="project" value="UniProtKB-UniRule"/>
</dbReference>
<dbReference type="PIRSF" id="PIRSF017184">
    <property type="entry name" value="Nnr"/>
    <property type="match status" value="1"/>
</dbReference>
<dbReference type="PANTHER" id="PTHR12592">
    <property type="entry name" value="ATP-DEPENDENT (S)-NAD(P)H-HYDRATE DEHYDRATASE FAMILY MEMBER"/>
    <property type="match status" value="1"/>
</dbReference>
<evidence type="ECO:0000256" key="9">
    <source>
        <dbReference type="ARBA" id="ARBA00022958"/>
    </source>
</evidence>
<comment type="function">
    <text evidence="18">Catalyzes the epimerization of the S- and R-forms of NAD(P)HX, a damaged form of NAD(P)H that is a result of enzymatic or heat-dependent hydration. This is a prerequisite for the S-specific NAD(P)H-hydrate dehydratase to allow the repair of both epimers of NAD(P)HX.</text>
</comment>
<dbReference type="OrthoDB" id="9806925at2"/>
<comment type="catalytic activity">
    <reaction evidence="15 17 19">
        <text>(6S)-NADHX + ADP = AMP + phosphate + NADH + H(+)</text>
        <dbReference type="Rhea" id="RHEA:32223"/>
        <dbReference type="ChEBI" id="CHEBI:15378"/>
        <dbReference type="ChEBI" id="CHEBI:43474"/>
        <dbReference type="ChEBI" id="CHEBI:57945"/>
        <dbReference type="ChEBI" id="CHEBI:64074"/>
        <dbReference type="ChEBI" id="CHEBI:456215"/>
        <dbReference type="ChEBI" id="CHEBI:456216"/>
        <dbReference type="EC" id="4.2.1.136"/>
    </reaction>
</comment>
<keyword evidence="12 17" id="KW-0456">Lyase</keyword>
<comment type="function">
    <text evidence="14 19">Bifunctional enzyme that catalyzes the epimerization of the S- and R-forms of NAD(P)HX and the dehydration of the S-form of NAD(P)HX at the expense of ADP, which is converted to AMP. This allows the repair of both epimers of NAD(P)HX, a damaged form of NAD(P)H that is a result of enzymatic or heat-dependent hydration.</text>
</comment>
<evidence type="ECO:0000256" key="11">
    <source>
        <dbReference type="ARBA" id="ARBA00023235"/>
    </source>
</evidence>
<comment type="similarity">
    <text evidence="3 19">In the N-terminal section; belongs to the NnrE/AIBP family.</text>
</comment>
<keyword evidence="7 17" id="KW-0067">ATP-binding</keyword>
<feature type="binding site" evidence="18">
    <location>
        <begin position="58"/>
        <end position="62"/>
    </location>
    <ligand>
        <name>(6S)-NADPHX</name>
        <dbReference type="ChEBI" id="CHEBI:64076"/>
    </ligand>
</feature>
<feature type="binding site" evidence="18">
    <location>
        <position position="124"/>
    </location>
    <ligand>
        <name>(6S)-NADPHX</name>
        <dbReference type="ChEBI" id="CHEBI:64076"/>
    </ligand>
</feature>
<dbReference type="AlphaFoldDB" id="A0A7M2YYG1"/>
<dbReference type="Pfam" id="PF03853">
    <property type="entry name" value="YjeF_N"/>
    <property type="match status" value="2"/>
</dbReference>
<protein>
    <recommendedName>
        <fullName evidence="19">Bifunctional NAD(P)H-hydrate repair enzyme</fullName>
    </recommendedName>
    <alternativeName>
        <fullName evidence="19">Nicotinamide nucleotide repair protein</fullName>
    </alternativeName>
    <domain>
        <recommendedName>
            <fullName evidence="19">ADP-dependent (S)-NAD(P)H-hydrate dehydratase</fullName>
            <ecNumber evidence="19">4.2.1.136</ecNumber>
        </recommendedName>
        <alternativeName>
            <fullName evidence="19">ADP-dependent NAD(P)HX dehydratase</fullName>
        </alternativeName>
    </domain>
    <domain>
        <recommendedName>
            <fullName evidence="19">NAD(P)H-hydrate epimerase</fullName>
            <ecNumber evidence="19">5.1.99.6</ecNumber>
        </recommendedName>
    </domain>
</protein>
<comment type="similarity">
    <text evidence="18">Belongs to the NnrE/AIBP family.</text>
</comment>
<dbReference type="GO" id="GO:0110051">
    <property type="term" value="P:metabolite repair"/>
    <property type="evidence" value="ECO:0007669"/>
    <property type="project" value="TreeGrafter"/>
</dbReference>
<feature type="domain" description="YjeF N-terminal" evidence="21">
    <location>
        <begin position="6"/>
        <end position="181"/>
    </location>
</feature>
<feature type="binding site" evidence="17">
    <location>
        <position position="397"/>
    </location>
    <ligand>
        <name>(6S)-NADPHX</name>
        <dbReference type="ChEBI" id="CHEBI:64076"/>
    </ligand>
</feature>
<evidence type="ECO:0000313" key="23">
    <source>
        <dbReference type="Proteomes" id="UP000254134"/>
    </source>
</evidence>
<feature type="binding site" evidence="17">
    <location>
        <position position="396"/>
    </location>
    <ligand>
        <name>AMP</name>
        <dbReference type="ChEBI" id="CHEBI:456215"/>
    </ligand>
</feature>
<feature type="binding site" evidence="17">
    <location>
        <position position="330"/>
    </location>
    <ligand>
        <name>(6S)-NADPHX</name>
        <dbReference type="ChEBI" id="CHEBI:64076"/>
    </ligand>
</feature>
<accession>A0A7M2YYG1</accession>
<dbReference type="Pfam" id="PF01256">
    <property type="entry name" value="Carb_kinase"/>
    <property type="match status" value="1"/>
</dbReference>
<dbReference type="InterPro" id="IPR017953">
    <property type="entry name" value="Carbohydrate_kinase_pred_CS"/>
</dbReference>
<evidence type="ECO:0000259" key="21">
    <source>
        <dbReference type="PROSITE" id="PS51385"/>
    </source>
</evidence>
<dbReference type="InterPro" id="IPR030677">
    <property type="entry name" value="Nnr"/>
</dbReference>
<evidence type="ECO:0000256" key="15">
    <source>
        <dbReference type="ARBA" id="ARBA00048238"/>
    </source>
</evidence>
<evidence type="ECO:0000256" key="5">
    <source>
        <dbReference type="ARBA" id="ARBA00022723"/>
    </source>
</evidence>
<evidence type="ECO:0000256" key="16">
    <source>
        <dbReference type="ARBA" id="ARBA00049209"/>
    </source>
</evidence>
<evidence type="ECO:0000256" key="1">
    <source>
        <dbReference type="ARBA" id="ARBA00000013"/>
    </source>
</evidence>
<evidence type="ECO:0000256" key="3">
    <source>
        <dbReference type="ARBA" id="ARBA00006001"/>
    </source>
</evidence>
<reference evidence="22 23" key="1">
    <citation type="submission" date="2018-07" db="EMBL/GenBank/DDBJ databases">
        <title>High-quality-draft genome sequence of Gaiella occulta.</title>
        <authorList>
            <person name="Severino R."/>
            <person name="Froufe H.J.C."/>
            <person name="Rainey F.A."/>
            <person name="Barroso C."/>
            <person name="Albuquerque L."/>
            <person name="Lobo-Da-Cunha A."/>
            <person name="Da Costa M.S."/>
            <person name="Egas C."/>
        </authorList>
    </citation>
    <scope>NUCLEOTIDE SEQUENCE [LARGE SCALE GENOMIC DNA]</scope>
    <source>
        <strain evidence="22 23">F2-233</strain>
    </source>
</reference>
<dbReference type="Gene3D" id="3.40.50.10260">
    <property type="entry name" value="YjeF N-terminal domain"/>
    <property type="match status" value="2"/>
</dbReference>
<dbReference type="NCBIfam" id="TIGR00197">
    <property type="entry name" value="yjeF_nterm"/>
    <property type="match status" value="1"/>
</dbReference>
<keyword evidence="6 17" id="KW-0547">Nucleotide-binding</keyword>
<evidence type="ECO:0000256" key="4">
    <source>
        <dbReference type="ARBA" id="ARBA00009524"/>
    </source>
</evidence>
<evidence type="ECO:0000256" key="6">
    <source>
        <dbReference type="ARBA" id="ARBA00022741"/>
    </source>
</evidence>
<dbReference type="GO" id="GO:0005524">
    <property type="term" value="F:ATP binding"/>
    <property type="evidence" value="ECO:0007669"/>
    <property type="project" value="UniProtKB-UniRule"/>
</dbReference>
<dbReference type="NCBIfam" id="TIGR00196">
    <property type="entry name" value="yjeF_cterm"/>
    <property type="match status" value="1"/>
</dbReference>
<evidence type="ECO:0000256" key="7">
    <source>
        <dbReference type="ARBA" id="ARBA00022840"/>
    </source>
</evidence>
<dbReference type="GO" id="GO:0046496">
    <property type="term" value="P:nicotinamide nucleotide metabolic process"/>
    <property type="evidence" value="ECO:0007669"/>
    <property type="project" value="UniProtKB-UniRule"/>
</dbReference>
<dbReference type="GO" id="GO:0052856">
    <property type="term" value="F:NAD(P)HX epimerase activity"/>
    <property type="evidence" value="ECO:0007669"/>
    <property type="project" value="UniProtKB-UniRule"/>
</dbReference>
<dbReference type="EC" id="4.2.1.136" evidence="19"/>
<comment type="catalytic activity">
    <reaction evidence="2 18 19">
        <text>(6R)-NADPHX = (6S)-NADPHX</text>
        <dbReference type="Rhea" id="RHEA:32227"/>
        <dbReference type="ChEBI" id="CHEBI:64076"/>
        <dbReference type="ChEBI" id="CHEBI:64077"/>
        <dbReference type="EC" id="5.1.99.6"/>
    </reaction>
</comment>
<sequence>MFEHLYSANEMRLAEAAYPGFPGTASELMERAGSAVAREAMRAFPRARRFAVVCGGGANGGDGRIAARVLREAGREAVETDDVDGFEVIVDALFGTGFHGAPRAQAAAVIERINASPAPVVAVDIPSGVDASTGEVEGPAVEAALTVTFHARKVGLVVAPGRFHAGRVVVADIGLADVETEARRATEALLRDVPRRAPHDSKFTAGVVLVVGGAPGTTGAPVLAATAALRADAGYVTLAVPHACLPVVETLALEPVKLGFEWADAAATIRAAAARADAVALGPGIGRSDEARALVRELLDTIALPAVVDADALYGLEPLPRAAATVLTPHAGELARLLGVDAAWVAAHRLRAARDAAERYGAVVLLKGADTIVQGAGAGPVVADMAPPSLATAGSGDVLTGVIAAFLAKGLDPVIAAATGATAHGIAAATVQHQAGLVASDVVAALPAALS</sequence>
<dbReference type="SUPFAM" id="SSF64153">
    <property type="entry name" value="YjeF N-terminal domain-like"/>
    <property type="match status" value="1"/>
</dbReference>
<feature type="domain" description="YjeF C-terminal" evidence="20">
    <location>
        <begin position="185"/>
        <end position="451"/>
    </location>
</feature>
<comment type="similarity">
    <text evidence="17">Belongs to the NnrD/CARKD family.</text>
</comment>
<comment type="cofactor">
    <cofactor evidence="18 19">
        <name>K(+)</name>
        <dbReference type="ChEBI" id="CHEBI:29103"/>
    </cofactor>
    <text evidence="18 19">Binds 1 potassium ion per subunit.</text>
</comment>
<evidence type="ECO:0000313" key="22">
    <source>
        <dbReference type="EMBL" id="RDI74508.1"/>
    </source>
</evidence>
<evidence type="ECO:0000256" key="12">
    <source>
        <dbReference type="ARBA" id="ARBA00023239"/>
    </source>
</evidence>
<evidence type="ECO:0000256" key="18">
    <source>
        <dbReference type="HAMAP-Rule" id="MF_01966"/>
    </source>
</evidence>